<keyword evidence="6" id="KW-1185">Reference proteome</keyword>
<proteinExistence type="inferred from homology"/>
<dbReference type="OrthoDB" id="9789493at2"/>
<evidence type="ECO:0000313" key="6">
    <source>
        <dbReference type="Proteomes" id="UP000253769"/>
    </source>
</evidence>
<dbReference type="InterPro" id="IPR028978">
    <property type="entry name" value="Chorismate_lyase_/UTRA_dom_sf"/>
</dbReference>
<dbReference type="InterPro" id="IPR007440">
    <property type="entry name" value="Chorismate--pyruvate_lyase"/>
</dbReference>
<dbReference type="UniPathway" id="UPA00232"/>
<dbReference type="Gene3D" id="3.40.1410.10">
    <property type="entry name" value="Chorismate lyase-like"/>
    <property type="match status" value="1"/>
</dbReference>
<comment type="caution">
    <text evidence="5">The sequence shown here is derived from an EMBL/GenBank/DDBJ whole genome shotgun (WGS) entry which is preliminary data.</text>
</comment>
<name>A0A369WFY4_9GAMM</name>
<feature type="binding site" evidence="4">
    <location>
        <position position="184"/>
    </location>
    <ligand>
        <name>substrate</name>
    </ligand>
</feature>
<organism evidence="5 6">
    <name type="scientific">Motiliproteus coralliicola</name>
    <dbReference type="NCBI Taxonomy" id="2283196"/>
    <lineage>
        <taxon>Bacteria</taxon>
        <taxon>Pseudomonadati</taxon>
        <taxon>Pseudomonadota</taxon>
        <taxon>Gammaproteobacteria</taxon>
        <taxon>Oceanospirillales</taxon>
        <taxon>Oceanospirillaceae</taxon>
        <taxon>Motiliproteus</taxon>
    </lineage>
</organism>
<dbReference type="AlphaFoldDB" id="A0A369WFY4"/>
<dbReference type="PANTHER" id="PTHR38683:SF1">
    <property type="entry name" value="CHORISMATE PYRUVATE-LYASE"/>
    <property type="match status" value="1"/>
</dbReference>
<dbReference type="EMBL" id="QQOH01000005">
    <property type="protein sequence ID" value="RDE18365.1"/>
    <property type="molecule type" value="Genomic_DNA"/>
</dbReference>
<evidence type="ECO:0000256" key="2">
    <source>
        <dbReference type="ARBA" id="ARBA00022688"/>
    </source>
</evidence>
<accession>A0A369WFY4</accession>
<evidence type="ECO:0000256" key="4">
    <source>
        <dbReference type="HAMAP-Rule" id="MF_01632"/>
    </source>
</evidence>
<dbReference type="PANTHER" id="PTHR38683">
    <property type="entry name" value="CHORISMATE PYRUVATE-LYASE"/>
    <property type="match status" value="1"/>
</dbReference>
<comment type="similarity">
    <text evidence="4">Belongs to the UbiC family.</text>
</comment>
<gene>
    <name evidence="4" type="primary">ubiC</name>
    <name evidence="5" type="ORF">DV711_17060</name>
</gene>
<dbReference type="GO" id="GO:0042866">
    <property type="term" value="P:pyruvate biosynthetic process"/>
    <property type="evidence" value="ECO:0007669"/>
    <property type="project" value="UniProtKB-UniRule"/>
</dbReference>
<comment type="caution">
    <text evidence="4">Lacks conserved residue(s) required for the propagation of feature annotation.</text>
</comment>
<comment type="subcellular location">
    <subcellularLocation>
        <location evidence="4">Cytoplasm</location>
    </subcellularLocation>
</comment>
<dbReference type="Proteomes" id="UP000253769">
    <property type="component" value="Unassembled WGS sequence"/>
</dbReference>
<keyword evidence="4" id="KW-0670">Pyruvate</keyword>
<protein>
    <recommendedName>
        <fullName evidence="4">Probable chorismate pyruvate-lyase</fullName>
        <shortName evidence="4">CL</shortName>
        <shortName evidence="4">CPL</shortName>
        <ecNumber evidence="4">4.1.3.40</ecNumber>
    </recommendedName>
</protein>
<dbReference type="Pfam" id="PF04345">
    <property type="entry name" value="Chor_lyase"/>
    <property type="match status" value="1"/>
</dbReference>
<dbReference type="SUPFAM" id="SSF64288">
    <property type="entry name" value="Chorismate lyase-like"/>
    <property type="match status" value="1"/>
</dbReference>
<reference evidence="5 6" key="1">
    <citation type="submission" date="2018-07" db="EMBL/GenBank/DDBJ databases">
        <title>Motiliproteus coralliicola sp. nov., a bacterium isolated from Coral.</title>
        <authorList>
            <person name="Wang G."/>
        </authorList>
    </citation>
    <scope>NUCLEOTIDE SEQUENCE [LARGE SCALE GENOMIC DNA]</scope>
    <source>
        <strain evidence="5 6">C34</strain>
    </source>
</reference>
<dbReference type="GO" id="GO:0006744">
    <property type="term" value="P:ubiquinone biosynthetic process"/>
    <property type="evidence" value="ECO:0007669"/>
    <property type="project" value="UniProtKB-UniRule"/>
</dbReference>
<feature type="binding site" evidence="4">
    <location>
        <position position="99"/>
    </location>
    <ligand>
        <name>substrate</name>
    </ligand>
</feature>
<dbReference type="HAMAP" id="MF_01632">
    <property type="entry name" value="UbiC"/>
    <property type="match status" value="1"/>
</dbReference>
<evidence type="ECO:0000256" key="1">
    <source>
        <dbReference type="ARBA" id="ARBA00022490"/>
    </source>
</evidence>
<keyword evidence="1 4" id="KW-0963">Cytoplasm</keyword>
<comment type="function">
    <text evidence="4">Removes the pyruvyl group from chorismate, with concomitant aromatization of the ring, to provide 4-hydroxybenzoate (4HB) for the ubiquinone pathway.</text>
</comment>
<comment type="catalytic activity">
    <reaction evidence="4">
        <text>chorismate = 4-hydroxybenzoate + pyruvate</text>
        <dbReference type="Rhea" id="RHEA:16505"/>
        <dbReference type="ChEBI" id="CHEBI:15361"/>
        <dbReference type="ChEBI" id="CHEBI:17879"/>
        <dbReference type="ChEBI" id="CHEBI:29748"/>
        <dbReference type="EC" id="4.1.3.40"/>
    </reaction>
</comment>
<dbReference type="GO" id="GO:0008813">
    <property type="term" value="F:chorismate lyase activity"/>
    <property type="evidence" value="ECO:0007669"/>
    <property type="project" value="UniProtKB-UniRule"/>
</dbReference>
<dbReference type="GO" id="GO:0005829">
    <property type="term" value="C:cytosol"/>
    <property type="evidence" value="ECO:0007669"/>
    <property type="project" value="TreeGrafter"/>
</dbReference>
<keyword evidence="3 4" id="KW-0456">Lyase</keyword>
<sequence>MLCAFRAILTDPRSRFLPSNTLSRQPLSVRWRSFRRHPSLQLPRRWRGWLLDSGSLTARLVALSEGDFRVEVVDQGWGRPNLSEARALRIDPRLRVLVREVRLIGRDQAWVHARSLIPATTLTGPHRKLAHLGSRPLGEVLFQDPSMERSPIETALVPLYRDNQKAWARRSVFRLDGKPLLVSEVFLPQLLALQ</sequence>
<dbReference type="EC" id="4.1.3.40" evidence="4"/>
<comment type="pathway">
    <text evidence="4">Cofactor biosynthesis; ubiquinone biosynthesis.</text>
</comment>
<feature type="binding site" evidence="4">
    <location>
        <position position="137"/>
    </location>
    <ligand>
        <name>substrate</name>
    </ligand>
</feature>
<evidence type="ECO:0000313" key="5">
    <source>
        <dbReference type="EMBL" id="RDE18365.1"/>
    </source>
</evidence>
<evidence type="ECO:0000256" key="3">
    <source>
        <dbReference type="ARBA" id="ARBA00023239"/>
    </source>
</evidence>
<keyword evidence="2 4" id="KW-0831">Ubiquinone biosynthesis</keyword>